<keyword evidence="2" id="KW-1185">Reference proteome</keyword>
<name>A0ABY2UJF1_9GAMM</name>
<dbReference type="Pfam" id="PF05930">
    <property type="entry name" value="Phage_AlpA"/>
    <property type="match status" value="1"/>
</dbReference>
<dbReference type="Gene3D" id="1.10.238.160">
    <property type="match status" value="1"/>
</dbReference>
<evidence type="ECO:0000313" key="2">
    <source>
        <dbReference type="Proteomes" id="UP000306791"/>
    </source>
</evidence>
<reference evidence="1 2" key="1">
    <citation type="submission" date="2019-05" db="EMBL/GenBank/DDBJ databases">
        <title>Microbulbifer harenosus sp. nov., an alginate-degrading bacterium isolated from coastal sand.</title>
        <authorList>
            <person name="Huang H."/>
            <person name="Mo K."/>
            <person name="Bao S."/>
        </authorList>
    </citation>
    <scope>NUCLEOTIDE SEQUENCE [LARGE SCALE GENOMIC DNA]</scope>
    <source>
        <strain evidence="1 2">HB161719</strain>
    </source>
</reference>
<organism evidence="1 2">
    <name type="scientific">Microbulbifer harenosus</name>
    <dbReference type="NCBI Taxonomy" id="2576840"/>
    <lineage>
        <taxon>Bacteria</taxon>
        <taxon>Pseudomonadati</taxon>
        <taxon>Pseudomonadota</taxon>
        <taxon>Gammaproteobacteria</taxon>
        <taxon>Cellvibrionales</taxon>
        <taxon>Microbulbiferaceae</taxon>
        <taxon>Microbulbifer</taxon>
    </lineage>
</organism>
<dbReference type="EMBL" id="VANI01000006">
    <property type="protein sequence ID" value="TLM78334.1"/>
    <property type="molecule type" value="Genomic_DNA"/>
</dbReference>
<protein>
    <submittedName>
        <fullName evidence="1">AlpA family phage regulatory protein</fullName>
    </submittedName>
</protein>
<comment type="caution">
    <text evidence="1">The sequence shown here is derived from an EMBL/GenBank/DDBJ whole genome shotgun (WGS) entry which is preliminary data.</text>
</comment>
<dbReference type="RefSeq" id="WP_138234832.1">
    <property type="nucleotide sequence ID" value="NZ_CP185860.1"/>
</dbReference>
<gene>
    <name evidence="1" type="ORF">FDY93_05915</name>
</gene>
<sequence length="85" mass="9684">MRRTVKKFSCPSLLLPLSKVVGIASMSKQTIYRLREKGRFPEPAVHMGKVVRWRMSDIQHYIATGEVRRASMTSDLMRSSSNLSS</sequence>
<dbReference type="InterPro" id="IPR010260">
    <property type="entry name" value="AlpA"/>
</dbReference>
<proteinExistence type="predicted"/>
<accession>A0ABY2UJF1</accession>
<evidence type="ECO:0000313" key="1">
    <source>
        <dbReference type="EMBL" id="TLM78334.1"/>
    </source>
</evidence>
<dbReference type="Proteomes" id="UP000306791">
    <property type="component" value="Unassembled WGS sequence"/>
</dbReference>